<dbReference type="PANTHER" id="PTHR36895">
    <property type="match status" value="1"/>
</dbReference>
<organism evidence="5">
    <name type="scientific">Rhodomela confervoides</name>
    <name type="common">Red alga</name>
    <dbReference type="NCBI Taxonomy" id="35163"/>
    <lineage>
        <taxon>Eukaryota</taxon>
        <taxon>Rhodophyta</taxon>
        <taxon>Florideophyceae</taxon>
        <taxon>Rhodymeniophycidae</taxon>
        <taxon>Ceramiales</taxon>
        <taxon>Rhodomelaceae</taxon>
        <taxon>Rhodomela</taxon>
    </lineage>
</organism>
<evidence type="ECO:0000256" key="2">
    <source>
        <dbReference type="ARBA" id="ARBA00009664"/>
    </source>
</evidence>
<evidence type="ECO:0000313" key="5">
    <source>
        <dbReference type="EMBL" id="ARW62643.1"/>
    </source>
</evidence>
<comment type="subcellular location">
    <subcellularLocation>
        <location evidence="1">Plastid</location>
    </subcellularLocation>
</comment>
<reference evidence="5" key="1">
    <citation type="journal article" date="2017" name="J. Phycol.">
        <title>Analysis of chloroplast genomes and a supermatrix inform reclassification of the Rhodomelaceae (Rhodophyta).</title>
        <authorList>
            <person name="Diaz-Tapia P."/>
            <person name="Maggs C.A."/>
            <person name="West J.A."/>
            <person name="Verbruggen H."/>
        </authorList>
    </citation>
    <scope>NUCLEOTIDE SEQUENCE</scope>
    <source>
        <strain evidence="5">PD508</strain>
    </source>
</reference>
<geneLocation type="chloroplast" evidence="5"/>
<name>A0A1Z1M9R6_RHOCN</name>
<comment type="similarity">
    <text evidence="2">Belongs to the ycf23 family.</text>
</comment>
<dbReference type="GO" id="GO:0009536">
    <property type="term" value="C:plastid"/>
    <property type="evidence" value="ECO:0007669"/>
    <property type="project" value="UniProtKB-SubCell"/>
</dbReference>
<dbReference type="AlphaFoldDB" id="A0A1Z1M9R6"/>
<dbReference type="GeneID" id="33355884"/>
<keyword evidence="5" id="KW-0150">Chloroplast</keyword>
<keyword evidence="4 5" id="KW-0934">Plastid</keyword>
<gene>
    <name evidence="5" type="primary">ycf23</name>
</gene>
<proteinExistence type="inferred from homology"/>
<dbReference type="Pfam" id="PF04481">
    <property type="entry name" value="DUF561"/>
    <property type="match status" value="1"/>
</dbReference>
<evidence type="ECO:0000256" key="3">
    <source>
        <dbReference type="ARBA" id="ARBA00021523"/>
    </source>
</evidence>
<evidence type="ECO:0000256" key="4">
    <source>
        <dbReference type="ARBA" id="ARBA00022640"/>
    </source>
</evidence>
<dbReference type="InterPro" id="IPR007570">
    <property type="entry name" value="Uncharacterised_Ycf23"/>
</dbReference>
<dbReference type="EMBL" id="MF101424">
    <property type="protein sequence ID" value="ARW62643.1"/>
    <property type="molecule type" value="Genomic_DNA"/>
</dbReference>
<protein>
    <recommendedName>
        <fullName evidence="3">Uncharacterized protein ycf23</fullName>
    </recommendedName>
</protein>
<sequence>MNLLNTQLCKSFKSKTIIKVITGIDNNDISQIIQIARAAEISYASYLDVIANPKIVKLLKSFSSLPICVSSINPIDIYNCVSVGADMIEIGNYNFFYQKGIYLGSSEIIELVQEIKSLIGKIDICVTIPYYLDLNQQVTLAQKLELLGINLLQTEGVFVPKDSQEKNSLLNHLTDRTNLYSLSLLSTCILSNYVSIPIITSSGVNSLSANIAKFYGASGVGIGSAITKQDNIYSMVKYINEVYYSLVKENNSEYMNKLSITNLFKSKVR</sequence>
<accession>A0A1Z1M9R6</accession>
<evidence type="ECO:0000256" key="1">
    <source>
        <dbReference type="ARBA" id="ARBA00004474"/>
    </source>
</evidence>
<dbReference type="SUPFAM" id="SSF51395">
    <property type="entry name" value="FMN-linked oxidoreductases"/>
    <property type="match status" value="1"/>
</dbReference>
<dbReference type="RefSeq" id="YP_009394081.1">
    <property type="nucleotide sequence ID" value="NC_035271.1"/>
</dbReference>
<dbReference type="PANTHER" id="PTHR36895:SF1">
    <property type="entry name" value="YCF23 PROTEIN"/>
    <property type="match status" value="1"/>
</dbReference>